<gene>
    <name evidence="2" type="ORF">FA13DRAFT_1795577</name>
</gene>
<keyword evidence="3" id="KW-1185">Reference proteome</keyword>
<feature type="compositionally biased region" description="Acidic residues" evidence="1">
    <location>
        <begin position="397"/>
        <end position="408"/>
    </location>
</feature>
<dbReference type="STRING" id="71717.A0A4Y7SY73"/>
<name>A0A4Y7SY73_COPMI</name>
<feature type="compositionally biased region" description="Basic and acidic residues" evidence="1">
    <location>
        <begin position="619"/>
        <end position="632"/>
    </location>
</feature>
<accession>A0A4Y7SY73</accession>
<feature type="compositionally biased region" description="Basic and acidic residues" evidence="1">
    <location>
        <begin position="323"/>
        <end position="337"/>
    </location>
</feature>
<feature type="region of interest" description="Disordered" evidence="1">
    <location>
        <begin position="267"/>
        <end position="286"/>
    </location>
</feature>
<dbReference type="EMBL" id="QPFP01000047">
    <property type="protein sequence ID" value="TEB26661.1"/>
    <property type="molecule type" value="Genomic_DNA"/>
</dbReference>
<feature type="region of interest" description="Disordered" evidence="1">
    <location>
        <begin position="601"/>
        <end position="632"/>
    </location>
</feature>
<proteinExistence type="predicted"/>
<feature type="compositionally biased region" description="Basic and acidic residues" evidence="1">
    <location>
        <begin position="347"/>
        <end position="363"/>
    </location>
</feature>
<sequence>MVESVPGATVSSRGEVSLFLVYSSRPPDEQELHFSPAYETAIGWERNLGSASIARHHLLDSYVVPETRALIVGSSPHRLQRDLAPQLLRLVEVCRRILGVKLKDNRDRDYEGPSPLNLVVLQTLKPLRTLRAPLNFHTMPGYQPSQAAYYVKKMREAKVTTNEAKREYMCSAVNTSIIDIRGWHTMVRTVVATSVAAEQRGEPPEVFVPQHVGKMRSVKRSLSMAQAYMKAKLVVLEKVNSELSIEKCDVVERAKAILDEVLPNFPSAAFGPKPTGSNSVPAPTAKEVDKPLAGVQGDGELAMDIKIRLPVLPRDSPEDEVEGDKAEEMHARKEVPKDNLAAAERPTAVDEKNGEETHTKTEVPKGNLPATKPTDAGDTNGPLGGLRSPSPIPGGDSEPEAGPVEEEGSGPKGVRDEPRPLSEKVDMEKASSGGSLDDPLLQKPLINAPNPEEPRVPPPPVKSEVAIPNVPVPPPGEQPEVEIVEPNAQVPPSTVQPDAEIIETDAQGHPLPQPQGKKERAKPAVKKAKRKTEPQPEDPSGPSKKRTKTDPVDIQIEISEHWPPAPRPGPSRIDVNQDERTEMNLATNKDKAMLIKTEEIAVKPRPPKGKQKASSASKDTVKRKENRAEAIETAKGSSDAIVINFRVMGDAPSDTFRRFVREEQGLCSEAGTLCRLFALIMFILGNKRTMCPHHTLVDHGADVNDQDTDGPRKIRGTQVTGVPYRKCDAPSAPHDIASQLVAKRGVEVVPYRVLVPKDRVSTVVSGLTLDEIMKFYIFEDGRYHLHCGCDLEEVLLDFYLWKTAPDLVSYSTGAKESVRKPLDPRSRAFVYQALTNLGVRVDDLYTFGKDGKRQRSTTMIPQAKALLSKKEPGWFELGSDVEGEESSEEE</sequence>
<protein>
    <submittedName>
        <fullName evidence="2">Uncharacterized protein</fullName>
    </submittedName>
</protein>
<reference evidence="2 3" key="1">
    <citation type="journal article" date="2019" name="Nat. Ecol. Evol.">
        <title>Megaphylogeny resolves global patterns of mushroom evolution.</title>
        <authorList>
            <person name="Varga T."/>
            <person name="Krizsan K."/>
            <person name="Foldi C."/>
            <person name="Dima B."/>
            <person name="Sanchez-Garcia M."/>
            <person name="Sanchez-Ramirez S."/>
            <person name="Szollosi G.J."/>
            <person name="Szarkandi J.G."/>
            <person name="Papp V."/>
            <person name="Albert L."/>
            <person name="Andreopoulos W."/>
            <person name="Angelini C."/>
            <person name="Antonin V."/>
            <person name="Barry K.W."/>
            <person name="Bougher N.L."/>
            <person name="Buchanan P."/>
            <person name="Buyck B."/>
            <person name="Bense V."/>
            <person name="Catcheside P."/>
            <person name="Chovatia M."/>
            <person name="Cooper J."/>
            <person name="Damon W."/>
            <person name="Desjardin D."/>
            <person name="Finy P."/>
            <person name="Geml J."/>
            <person name="Haridas S."/>
            <person name="Hughes K."/>
            <person name="Justo A."/>
            <person name="Karasinski D."/>
            <person name="Kautmanova I."/>
            <person name="Kiss B."/>
            <person name="Kocsube S."/>
            <person name="Kotiranta H."/>
            <person name="LaButti K.M."/>
            <person name="Lechner B.E."/>
            <person name="Liimatainen K."/>
            <person name="Lipzen A."/>
            <person name="Lukacs Z."/>
            <person name="Mihaltcheva S."/>
            <person name="Morgado L.N."/>
            <person name="Niskanen T."/>
            <person name="Noordeloos M.E."/>
            <person name="Ohm R.A."/>
            <person name="Ortiz-Santana B."/>
            <person name="Ovrebo C."/>
            <person name="Racz N."/>
            <person name="Riley R."/>
            <person name="Savchenko A."/>
            <person name="Shiryaev A."/>
            <person name="Soop K."/>
            <person name="Spirin V."/>
            <person name="Szebenyi C."/>
            <person name="Tomsovsky M."/>
            <person name="Tulloss R.E."/>
            <person name="Uehling J."/>
            <person name="Grigoriev I.V."/>
            <person name="Vagvolgyi C."/>
            <person name="Papp T."/>
            <person name="Martin F.M."/>
            <person name="Miettinen O."/>
            <person name="Hibbett D.S."/>
            <person name="Nagy L.G."/>
        </authorList>
    </citation>
    <scope>NUCLEOTIDE SEQUENCE [LARGE SCALE GENOMIC DNA]</scope>
    <source>
        <strain evidence="2 3">FP101781</strain>
    </source>
</reference>
<evidence type="ECO:0000256" key="1">
    <source>
        <dbReference type="SAM" id="MobiDB-lite"/>
    </source>
</evidence>
<evidence type="ECO:0000313" key="2">
    <source>
        <dbReference type="EMBL" id="TEB26661.1"/>
    </source>
</evidence>
<comment type="caution">
    <text evidence="2">The sequence shown here is derived from an EMBL/GenBank/DDBJ whole genome shotgun (WGS) entry which is preliminary data.</text>
</comment>
<dbReference type="OrthoDB" id="3065406at2759"/>
<feature type="region of interest" description="Disordered" evidence="1">
    <location>
        <begin position="308"/>
        <end position="576"/>
    </location>
</feature>
<evidence type="ECO:0000313" key="3">
    <source>
        <dbReference type="Proteomes" id="UP000298030"/>
    </source>
</evidence>
<organism evidence="2 3">
    <name type="scientific">Coprinellus micaceus</name>
    <name type="common">Glistening ink-cap mushroom</name>
    <name type="synonym">Coprinus micaceus</name>
    <dbReference type="NCBI Taxonomy" id="71717"/>
    <lineage>
        <taxon>Eukaryota</taxon>
        <taxon>Fungi</taxon>
        <taxon>Dikarya</taxon>
        <taxon>Basidiomycota</taxon>
        <taxon>Agaricomycotina</taxon>
        <taxon>Agaricomycetes</taxon>
        <taxon>Agaricomycetidae</taxon>
        <taxon>Agaricales</taxon>
        <taxon>Agaricineae</taxon>
        <taxon>Psathyrellaceae</taxon>
        <taxon>Coprinellus</taxon>
    </lineage>
</organism>
<dbReference type="AlphaFoldDB" id="A0A4Y7SY73"/>
<feature type="compositionally biased region" description="Basic and acidic residues" evidence="1">
    <location>
        <begin position="413"/>
        <end position="429"/>
    </location>
</feature>
<dbReference type="Proteomes" id="UP000298030">
    <property type="component" value="Unassembled WGS sequence"/>
</dbReference>